<evidence type="ECO:0000313" key="5">
    <source>
        <dbReference type="Proteomes" id="UP001500943"/>
    </source>
</evidence>
<proteinExistence type="inferred from homology"/>
<reference evidence="4 5" key="1">
    <citation type="journal article" date="2019" name="Int. J. Syst. Evol. Microbiol.">
        <title>The Global Catalogue of Microorganisms (GCM) 10K type strain sequencing project: providing services to taxonomists for standard genome sequencing and annotation.</title>
        <authorList>
            <consortium name="The Broad Institute Genomics Platform"/>
            <consortium name="The Broad Institute Genome Sequencing Center for Infectious Disease"/>
            <person name="Wu L."/>
            <person name="Ma J."/>
        </authorList>
    </citation>
    <scope>NUCLEOTIDE SEQUENCE [LARGE SCALE GENOMIC DNA]</scope>
    <source>
        <strain evidence="4 5">JCM 12762</strain>
    </source>
</reference>
<evidence type="ECO:0000256" key="3">
    <source>
        <dbReference type="SAM" id="Phobius"/>
    </source>
</evidence>
<keyword evidence="5" id="KW-1185">Reference proteome</keyword>
<feature type="transmembrane region" description="Helical" evidence="3">
    <location>
        <begin position="164"/>
        <end position="188"/>
    </location>
</feature>
<name>A0ABN1VZN7_9MICO</name>
<dbReference type="RefSeq" id="WP_343926448.1">
    <property type="nucleotide sequence ID" value="NZ_BAAAKW010000064.1"/>
</dbReference>
<dbReference type="EMBL" id="BAAAKW010000064">
    <property type="protein sequence ID" value="GAA1225787.1"/>
    <property type="molecule type" value="Genomic_DNA"/>
</dbReference>
<feature type="transmembrane region" description="Helical" evidence="3">
    <location>
        <begin position="56"/>
        <end position="83"/>
    </location>
</feature>
<comment type="subcellular location">
    <subcellularLocation>
        <location evidence="2">Cell membrane</location>
        <topology evidence="2">Multi-pass membrane protein</topology>
    </subcellularLocation>
</comment>
<dbReference type="InterPro" id="IPR003784">
    <property type="entry name" value="BioY"/>
</dbReference>
<organism evidence="4 5">
    <name type="scientific">Rhodoglobus aureus</name>
    <dbReference type="NCBI Taxonomy" id="191497"/>
    <lineage>
        <taxon>Bacteria</taxon>
        <taxon>Bacillati</taxon>
        <taxon>Actinomycetota</taxon>
        <taxon>Actinomycetes</taxon>
        <taxon>Micrococcales</taxon>
        <taxon>Microbacteriaceae</taxon>
        <taxon>Rhodoglobus</taxon>
    </lineage>
</organism>
<comment type="similarity">
    <text evidence="1 2">Belongs to the BioY family.</text>
</comment>
<feature type="transmembrane region" description="Helical" evidence="3">
    <location>
        <begin position="30"/>
        <end position="49"/>
    </location>
</feature>
<evidence type="ECO:0000256" key="1">
    <source>
        <dbReference type="ARBA" id="ARBA00010692"/>
    </source>
</evidence>
<evidence type="ECO:0000313" key="4">
    <source>
        <dbReference type="EMBL" id="GAA1225787.1"/>
    </source>
</evidence>
<dbReference type="Pfam" id="PF02632">
    <property type="entry name" value="BioY"/>
    <property type="match status" value="1"/>
</dbReference>
<feature type="transmembrane region" description="Helical" evidence="3">
    <location>
        <begin position="128"/>
        <end position="152"/>
    </location>
</feature>
<feature type="transmembrane region" description="Helical" evidence="3">
    <location>
        <begin position="95"/>
        <end position="116"/>
    </location>
</feature>
<keyword evidence="2 3" id="KW-0472">Membrane</keyword>
<dbReference type="Gene3D" id="1.10.1760.20">
    <property type="match status" value="1"/>
</dbReference>
<keyword evidence="2" id="KW-0813">Transport</keyword>
<keyword evidence="3" id="KW-0812">Transmembrane</keyword>
<keyword evidence="3" id="KW-1133">Transmembrane helix</keyword>
<comment type="caution">
    <text evidence="4">The sequence shown here is derived from an EMBL/GenBank/DDBJ whole genome shotgun (WGS) entry which is preliminary data.</text>
</comment>
<accession>A0ABN1VZN7</accession>
<dbReference type="Proteomes" id="UP001500943">
    <property type="component" value="Unassembled WGS sequence"/>
</dbReference>
<protein>
    <recommendedName>
        <fullName evidence="2">Biotin transporter</fullName>
    </recommendedName>
</protein>
<dbReference type="PANTHER" id="PTHR34295">
    <property type="entry name" value="BIOTIN TRANSPORTER BIOY"/>
    <property type="match status" value="1"/>
</dbReference>
<evidence type="ECO:0000256" key="2">
    <source>
        <dbReference type="PIRNR" id="PIRNR016661"/>
    </source>
</evidence>
<dbReference type="PIRSF" id="PIRSF016661">
    <property type="entry name" value="BioY"/>
    <property type="match status" value="1"/>
</dbReference>
<gene>
    <name evidence="4" type="ORF">GCM10009655_25600</name>
</gene>
<dbReference type="PANTHER" id="PTHR34295:SF1">
    <property type="entry name" value="BIOTIN TRANSPORTER BIOY"/>
    <property type="match status" value="1"/>
</dbReference>
<keyword evidence="2" id="KW-1003">Cell membrane</keyword>
<sequence>MSTLTLTLGRPTLADTVFSRSLATDITLVSAGAALTAVMAQIAVPLYPVPITGQTLAVLLVGSTLGATRGALSMVLYALLGVVGLPVFSEASSGFGVLAGTTGGYIIGFIFAAGFTGWLAQRDWDKKFLGAAVSFLGGTVVTFVFGLTWLALVTGGTLEQVIGWGLTPFIIGGLIKAGIAAAIIPSTWKFANAIERKRGEK</sequence>